<keyword evidence="3" id="KW-0472">Membrane</keyword>
<keyword evidence="3" id="KW-1133">Transmembrane helix</keyword>
<reference evidence="5" key="1">
    <citation type="submission" date="2022-07" db="EMBL/GenBank/DDBJ databases">
        <title>Genome Sequence of Xylaria arbuscula.</title>
        <authorList>
            <person name="Buettner E."/>
        </authorList>
    </citation>
    <scope>NUCLEOTIDE SEQUENCE</scope>
    <source>
        <strain evidence="5">VT107</strain>
    </source>
</reference>
<keyword evidence="6" id="KW-1185">Reference proteome</keyword>
<dbReference type="Gene3D" id="3.30.40.10">
    <property type="entry name" value="Zinc/RING finger domain, C3HC4 (zinc finger)"/>
    <property type="match status" value="1"/>
</dbReference>
<dbReference type="EMBL" id="JANPWZ010000228">
    <property type="protein sequence ID" value="KAJ3578344.1"/>
    <property type="molecule type" value="Genomic_DNA"/>
</dbReference>
<dbReference type="InterPro" id="IPR013083">
    <property type="entry name" value="Znf_RING/FYVE/PHD"/>
</dbReference>
<evidence type="ECO:0000256" key="2">
    <source>
        <dbReference type="SAM" id="MobiDB-lite"/>
    </source>
</evidence>
<keyword evidence="3" id="KW-0812">Transmembrane</keyword>
<dbReference type="VEuPathDB" id="FungiDB:F4678DRAFT_478290"/>
<feature type="domain" description="RING-type" evidence="4">
    <location>
        <begin position="34"/>
        <end position="85"/>
    </location>
</feature>
<protein>
    <recommendedName>
        <fullName evidence="4">RING-type domain-containing protein</fullName>
    </recommendedName>
</protein>
<organism evidence="5 6">
    <name type="scientific">Xylaria arbuscula</name>
    <dbReference type="NCBI Taxonomy" id="114810"/>
    <lineage>
        <taxon>Eukaryota</taxon>
        <taxon>Fungi</taxon>
        <taxon>Dikarya</taxon>
        <taxon>Ascomycota</taxon>
        <taxon>Pezizomycotina</taxon>
        <taxon>Sordariomycetes</taxon>
        <taxon>Xylariomycetidae</taxon>
        <taxon>Xylariales</taxon>
        <taxon>Xylariaceae</taxon>
        <taxon>Xylaria</taxon>
    </lineage>
</organism>
<accession>A0A9W8NKL4</accession>
<evidence type="ECO:0000313" key="6">
    <source>
        <dbReference type="Proteomes" id="UP001148614"/>
    </source>
</evidence>
<evidence type="ECO:0000256" key="3">
    <source>
        <dbReference type="SAM" id="Phobius"/>
    </source>
</evidence>
<name>A0A9W8NKL4_9PEZI</name>
<keyword evidence="1" id="KW-0862">Zinc</keyword>
<evidence type="ECO:0000256" key="1">
    <source>
        <dbReference type="PROSITE-ProRule" id="PRU00175"/>
    </source>
</evidence>
<gene>
    <name evidence="5" type="ORF">NPX13_g2223</name>
</gene>
<keyword evidence="1" id="KW-0863">Zinc-finger</keyword>
<dbReference type="InterPro" id="IPR001841">
    <property type="entry name" value="Znf_RING"/>
</dbReference>
<evidence type="ECO:0000313" key="5">
    <source>
        <dbReference type="EMBL" id="KAJ3578344.1"/>
    </source>
</evidence>
<dbReference type="AlphaFoldDB" id="A0A9W8NKL4"/>
<feature type="region of interest" description="Disordered" evidence="2">
    <location>
        <begin position="124"/>
        <end position="200"/>
    </location>
</feature>
<dbReference type="Proteomes" id="UP001148614">
    <property type="component" value="Unassembled WGS sequence"/>
</dbReference>
<dbReference type="Pfam" id="PF13639">
    <property type="entry name" value="zf-RING_2"/>
    <property type="match status" value="1"/>
</dbReference>
<keyword evidence="1" id="KW-0479">Metal-binding</keyword>
<dbReference type="GO" id="GO:0008270">
    <property type="term" value="F:zinc ion binding"/>
    <property type="evidence" value="ECO:0007669"/>
    <property type="project" value="UniProtKB-KW"/>
</dbReference>
<evidence type="ECO:0000259" key="4">
    <source>
        <dbReference type="PROSITE" id="PS50089"/>
    </source>
</evidence>
<feature type="transmembrane region" description="Helical" evidence="3">
    <location>
        <begin position="220"/>
        <end position="244"/>
    </location>
</feature>
<feature type="region of interest" description="Disordered" evidence="2">
    <location>
        <begin position="275"/>
        <end position="300"/>
    </location>
</feature>
<proteinExistence type="predicted"/>
<feature type="compositionally biased region" description="Basic and acidic residues" evidence="2">
    <location>
        <begin position="291"/>
        <end position="300"/>
    </location>
</feature>
<dbReference type="SMART" id="SM00184">
    <property type="entry name" value="RING"/>
    <property type="match status" value="1"/>
</dbReference>
<comment type="caution">
    <text evidence="5">The sequence shown here is derived from an EMBL/GenBank/DDBJ whole genome shotgun (WGS) entry which is preliminary data.</text>
</comment>
<dbReference type="SUPFAM" id="SSF57850">
    <property type="entry name" value="RING/U-box"/>
    <property type="match status" value="1"/>
</dbReference>
<feature type="compositionally biased region" description="Basic and acidic residues" evidence="2">
    <location>
        <begin position="181"/>
        <end position="200"/>
    </location>
</feature>
<sequence length="300" mass="32533">MSGNPITSNLASNWLPNFAPQGFILLGVRFEVDCGICQKSLAISSPARNNESERFNILPCGHAYCVRCTTRWMETSELPTCPSCRGPLVHSVCGHRVSLRPLEGGMTRLRQAISDSIKEIPPLCPDCENRGGANGGGGPPRPGHSRPNLPEPPRGPGGRRGAIALENAPDPRQRHSQRAPRPREPRSPLIPREEVNAQHQDAETDALIARMAARIAHRPVVPLLLSAVLSFLLPVVTLSCLFGIQNPALPPTVLLDLLSRCHMASADATAITAPPLSKRTIRTGTEEPEAQDFRERPVDL</sequence>
<dbReference type="PROSITE" id="PS50089">
    <property type="entry name" value="ZF_RING_2"/>
    <property type="match status" value="1"/>
</dbReference>